<dbReference type="PANTHER" id="PTHR12210">
    <property type="entry name" value="DULLARD PROTEIN PHOSPHATASE"/>
    <property type="match status" value="1"/>
</dbReference>
<evidence type="ECO:0000256" key="4">
    <source>
        <dbReference type="ARBA" id="ARBA00038355"/>
    </source>
</evidence>
<evidence type="ECO:0000259" key="6">
    <source>
        <dbReference type="PROSITE" id="PS50969"/>
    </source>
</evidence>
<sequence length="321" mass="37689">MKRKSTDTGPLIWQVEEKVEVENVGEHQLLPGSFDYDSMLMLSNMPPLTDEMRFRIPALPVRTRSTPEFTLVLDLDETLVHCSLSPLADASLMFPVEFQNNTYNVYVRLRPHLHTFLERLSKFYEIILFTASKRIYADKLLNLLDPHKKLVRHRLFREHCVCVYGNYIKDLSILRRDLSRTIIIDNAPQSFAYQLDNGIPIESWFHEKEDKELLKLLPFLESLINETRDVREILREKYRLRDMLPPASATFGYPPTQIGQNQPPQQNQQQQQIQQNYHNSSQVQEVPQTMSTLPQHGQLNYQNHQIHQNQQNHHQINNHSG</sequence>
<dbReference type="InterPro" id="IPR023214">
    <property type="entry name" value="HAD_sf"/>
</dbReference>
<keyword evidence="1" id="KW-0378">Hydrolase</keyword>
<dbReference type="InterPro" id="IPR011948">
    <property type="entry name" value="Dullard_phosphatase"/>
</dbReference>
<dbReference type="InterPro" id="IPR036412">
    <property type="entry name" value="HAD-like_sf"/>
</dbReference>
<feature type="compositionally biased region" description="Polar residues" evidence="5">
    <location>
        <begin position="277"/>
        <end position="290"/>
    </location>
</feature>
<dbReference type="Proteomes" id="UP000218231">
    <property type="component" value="Unassembled WGS sequence"/>
</dbReference>
<keyword evidence="2" id="KW-0904">Protein phosphatase</keyword>
<dbReference type="NCBIfam" id="TIGR02251">
    <property type="entry name" value="HIF-SF_euk"/>
    <property type="match status" value="1"/>
</dbReference>
<dbReference type="GO" id="GO:0005634">
    <property type="term" value="C:nucleus"/>
    <property type="evidence" value="ECO:0007669"/>
    <property type="project" value="UniProtKB-ARBA"/>
</dbReference>
<dbReference type="SMART" id="SM00577">
    <property type="entry name" value="CPDc"/>
    <property type="match status" value="1"/>
</dbReference>
<comment type="caution">
    <text evidence="7">The sequence shown here is derived from an EMBL/GenBank/DDBJ whole genome shotgun (WGS) entry which is preliminary data.</text>
</comment>
<dbReference type="CDD" id="cd07521">
    <property type="entry name" value="HAD_FCP1-like"/>
    <property type="match status" value="1"/>
</dbReference>
<feature type="region of interest" description="Disordered" evidence="5">
    <location>
        <begin position="245"/>
        <end position="290"/>
    </location>
</feature>
<feature type="domain" description="FCP1 homology" evidence="6">
    <location>
        <begin position="64"/>
        <end position="223"/>
    </location>
</feature>
<accession>A0A2A2KSN8</accession>
<keyword evidence="8" id="KW-1185">Reference proteome</keyword>
<evidence type="ECO:0000256" key="1">
    <source>
        <dbReference type="ARBA" id="ARBA00022801"/>
    </source>
</evidence>
<dbReference type="OrthoDB" id="277011at2759"/>
<dbReference type="FunFam" id="3.40.50.1000:FF:000015">
    <property type="entry name" value="CTD small phosphatase-like protein 2"/>
    <property type="match status" value="1"/>
</dbReference>
<evidence type="ECO:0000256" key="5">
    <source>
        <dbReference type="SAM" id="MobiDB-lite"/>
    </source>
</evidence>
<dbReference type="PROSITE" id="PS50969">
    <property type="entry name" value="FCP1"/>
    <property type="match status" value="1"/>
</dbReference>
<proteinExistence type="inferred from homology"/>
<dbReference type="Gene3D" id="3.40.50.1000">
    <property type="entry name" value="HAD superfamily/HAD-like"/>
    <property type="match status" value="1"/>
</dbReference>
<evidence type="ECO:0000256" key="3">
    <source>
        <dbReference type="ARBA" id="ARBA00037324"/>
    </source>
</evidence>
<reference evidence="7 8" key="1">
    <citation type="journal article" date="2017" name="Curr. Biol.">
        <title>Genome architecture and evolution of a unichromosomal asexual nematode.</title>
        <authorList>
            <person name="Fradin H."/>
            <person name="Zegar C."/>
            <person name="Gutwein M."/>
            <person name="Lucas J."/>
            <person name="Kovtun M."/>
            <person name="Corcoran D."/>
            <person name="Baugh L.R."/>
            <person name="Kiontke K."/>
            <person name="Gunsalus K."/>
            <person name="Fitch D.H."/>
            <person name="Piano F."/>
        </authorList>
    </citation>
    <scope>NUCLEOTIDE SEQUENCE [LARGE SCALE GENOMIC DNA]</scope>
    <source>
        <strain evidence="7">PF1309</strain>
    </source>
</reference>
<evidence type="ECO:0000313" key="8">
    <source>
        <dbReference type="Proteomes" id="UP000218231"/>
    </source>
</evidence>
<comment type="similarity">
    <text evidence="4">Belongs to the CTDSPL2 family.</text>
</comment>
<evidence type="ECO:0000256" key="2">
    <source>
        <dbReference type="ARBA" id="ARBA00022912"/>
    </source>
</evidence>
<dbReference type="STRING" id="2018661.A0A2A2KSN8"/>
<dbReference type="EMBL" id="LIAE01007786">
    <property type="protein sequence ID" value="PAV77016.1"/>
    <property type="molecule type" value="Genomic_DNA"/>
</dbReference>
<dbReference type="GO" id="GO:0004721">
    <property type="term" value="F:phosphoprotein phosphatase activity"/>
    <property type="evidence" value="ECO:0007669"/>
    <property type="project" value="UniProtKB-KW"/>
</dbReference>
<name>A0A2A2KSN8_9BILA</name>
<comment type="function">
    <text evidence="3">Probable phosphatase.</text>
</comment>
<feature type="compositionally biased region" description="Low complexity" evidence="5">
    <location>
        <begin position="257"/>
        <end position="276"/>
    </location>
</feature>
<dbReference type="InterPro" id="IPR050365">
    <property type="entry name" value="TIM50"/>
</dbReference>
<dbReference type="SUPFAM" id="SSF56784">
    <property type="entry name" value="HAD-like"/>
    <property type="match status" value="1"/>
</dbReference>
<dbReference type="InterPro" id="IPR004274">
    <property type="entry name" value="FCP1_dom"/>
</dbReference>
<protein>
    <recommendedName>
        <fullName evidence="6">FCP1 homology domain-containing protein</fullName>
    </recommendedName>
</protein>
<gene>
    <name evidence="7" type="ORF">WR25_26388</name>
</gene>
<organism evidence="7 8">
    <name type="scientific">Diploscapter pachys</name>
    <dbReference type="NCBI Taxonomy" id="2018661"/>
    <lineage>
        <taxon>Eukaryota</taxon>
        <taxon>Metazoa</taxon>
        <taxon>Ecdysozoa</taxon>
        <taxon>Nematoda</taxon>
        <taxon>Chromadorea</taxon>
        <taxon>Rhabditida</taxon>
        <taxon>Rhabditina</taxon>
        <taxon>Rhabditomorpha</taxon>
        <taxon>Rhabditoidea</taxon>
        <taxon>Rhabditidae</taxon>
        <taxon>Diploscapter</taxon>
    </lineage>
</organism>
<evidence type="ECO:0000313" key="7">
    <source>
        <dbReference type="EMBL" id="PAV77016.1"/>
    </source>
</evidence>
<dbReference type="AlphaFoldDB" id="A0A2A2KSN8"/>
<dbReference type="Pfam" id="PF03031">
    <property type="entry name" value="NIF"/>
    <property type="match status" value="1"/>
</dbReference>